<keyword evidence="1" id="KW-0175">Coiled coil</keyword>
<proteinExistence type="predicted"/>
<dbReference type="EMBL" id="LUGM01000002">
    <property type="protein sequence ID" value="KYH14188.1"/>
    <property type="molecule type" value="Genomic_DNA"/>
</dbReference>
<accession>A0A151A474</accession>
<protein>
    <recommendedName>
        <fullName evidence="3">NERD domain-containing protein</fullName>
    </recommendedName>
</protein>
<reference evidence="4 5" key="1">
    <citation type="submission" date="2016-02" db="EMBL/GenBank/DDBJ databases">
        <title>Draft genome sequence of hydrocarbon degrading Staphylococcus saprophyticus Strain CNV2, isolated from crude-oil contaminated soil from Noonmati Oil Refinery, Guwahati, Assam, India.</title>
        <authorList>
            <person name="Mukherjee A."/>
            <person name="Chettri B."/>
            <person name="Langpoklakpam J."/>
            <person name="Singh A.K."/>
            <person name="Chattopadhyay D.J."/>
        </authorList>
    </citation>
    <scope>NUCLEOTIDE SEQUENCE [LARGE SCALE GENOMIC DNA]</scope>
    <source>
        <strain evidence="4 5">CNV2</strain>
    </source>
</reference>
<evidence type="ECO:0000256" key="1">
    <source>
        <dbReference type="SAM" id="Coils"/>
    </source>
</evidence>
<keyword evidence="2" id="KW-0472">Membrane</keyword>
<feature type="coiled-coil region" evidence="1">
    <location>
        <begin position="29"/>
        <end position="75"/>
    </location>
</feature>
<evidence type="ECO:0000259" key="3">
    <source>
        <dbReference type="Pfam" id="PF08378"/>
    </source>
</evidence>
<dbReference type="RefSeq" id="WP_061854374.1">
    <property type="nucleotide sequence ID" value="NZ_LUGM01000002.1"/>
</dbReference>
<keyword evidence="2" id="KW-1133">Transmembrane helix</keyword>
<feature type="transmembrane region" description="Helical" evidence="2">
    <location>
        <begin position="6"/>
        <end position="29"/>
    </location>
</feature>
<dbReference type="AlphaFoldDB" id="A0A151A474"/>
<evidence type="ECO:0000313" key="5">
    <source>
        <dbReference type="Proteomes" id="UP000075418"/>
    </source>
</evidence>
<gene>
    <name evidence="4" type="ORF">A0131_05275</name>
</gene>
<dbReference type="Pfam" id="PF08378">
    <property type="entry name" value="NERD"/>
    <property type="match status" value="1"/>
</dbReference>
<evidence type="ECO:0000313" key="4">
    <source>
        <dbReference type="EMBL" id="KYH14188.1"/>
    </source>
</evidence>
<dbReference type="Proteomes" id="UP000075418">
    <property type="component" value="Unassembled WGS sequence"/>
</dbReference>
<organism evidence="4 5">
    <name type="scientific">Staphylococcus kloosii</name>
    <dbReference type="NCBI Taxonomy" id="29384"/>
    <lineage>
        <taxon>Bacteria</taxon>
        <taxon>Bacillati</taxon>
        <taxon>Bacillota</taxon>
        <taxon>Bacilli</taxon>
        <taxon>Bacillales</taxon>
        <taxon>Staphylococcaceae</taxon>
        <taxon>Staphylococcus</taxon>
    </lineage>
</organism>
<evidence type="ECO:0000256" key="2">
    <source>
        <dbReference type="SAM" id="Phobius"/>
    </source>
</evidence>
<keyword evidence="2" id="KW-0812">Transmembrane</keyword>
<sequence length="302" mass="34943">MNSFGPIQIGLIVAIVIAIICFILFLIALKSKKKAQQKIEEQYQSKQQKLSDEHAEELEKERIKNKKTVTKQQEEYEATVNSKDREIDALKLFSKNHSEYVTDMRLIGIRERLVNEKRIRPEDMHIMANIFLPRNEFNDAQRISHLVLTRTGLYLIDSQLLKGHVFSGISGQQFDEQPMMSQVFDTLDLDKNEPQTLVLDQNDDKSSLSFVNYSNHLEAVEKLAGDLQRQLDLKYTPTTILYFNPKNEGAITISNYAQSSSSKVLVGPEQLDEFFNKFVFHGRMQYNVEDLQNIMDKIESFN</sequence>
<name>A0A151A474_9STAP</name>
<dbReference type="InterPro" id="IPR011528">
    <property type="entry name" value="NERD"/>
</dbReference>
<comment type="caution">
    <text evidence="4">The sequence shown here is derived from an EMBL/GenBank/DDBJ whole genome shotgun (WGS) entry which is preliminary data.</text>
</comment>
<feature type="domain" description="NERD" evidence="3">
    <location>
        <begin position="111"/>
        <end position="176"/>
    </location>
</feature>